<sequence>MFAIIVAAGWPIWFLIVASVIALALIVERFFALQRRKIVPAGLLNDVIKLQQGGQVTRDVLKRLEGNSPFGRILAAGLRNAQAPREVTKSAIEDVGRGVAHELSRFLNAIGTIASAAPLMGLFGTVVGMIEIFGASGGPGGVTNVDQLAHGISVALYNTGFGILIAIPALIAHRYFRGRVDDFIVEMEQDALKLVDVIHGARQ</sequence>
<evidence type="ECO:0000256" key="5">
    <source>
        <dbReference type="ARBA" id="ARBA00023136"/>
    </source>
</evidence>
<keyword evidence="6" id="KW-0813">Transport</keyword>
<dbReference type="EMBL" id="JBHRTI010000002">
    <property type="protein sequence ID" value="MFC3146123.1"/>
    <property type="molecule type" value="Genomic_DNA"/>
</dbReference>
<organism evidence="9 10">
    <name type="scientific">Piscinibacterium candidicorallinum</name>
    <dbReference type="NCBI Taxonomy" id="1793872"/>
    <lineage>
        <taxon>Bacteria</taxon>
        <taxon>Pseudomonadati</taxon>
        <taxon>Pseudomonadota</taxon>
        <taxon>Betaproteobacteria</taxon>
        <taxon>Burkholderiales</taxon>
        <taxon>Piscinibacterium</taxon>
    </lineage>
</organism>
<comment type="similarity">
    <text evidence="6">Belongs to the exbB/tolQ family.</text>
</comment>
<evidence type="ECO:0000256" key="6">
    <source>
        <dbReference type="RuleBase" id="RU004057"/>
    </source>
</evidence>
<proteinExistence type="inferred from homology"/>
<dbReference type="PANTHER" id="PTHR30625:SF11">
    <property type="entry name" value="MOTA_TOLQ_EXBB PROTON CHANNEL DOMAIN-CONTAINING PROTEIN"/>
    <property type="match status" value="1"/>
</dbReference>
<reference evidence="10" key="1">
    <citation type="journal article" date="2019" name="Int. J. Syst. Evol. Microbiol.">
        <title>The Global Catalogue of Microorganisms (GCM) 10K type strain sequencing project: providing services to taxonomists for standard genome sequencing and annotation.</title>
        <authorList>
            <consortium name="The Broad Institute Genomics Platform"/>
            <consortium name="The Broad Institute Genome Sequencing Center for Infectious Disease"/>
            <person name="Wu L."/>
            <person name="Ma J."/>
        </authorList>
    </citation>
    <scope>NUCLEOTIDE SEQUENCE [LARGE SCALE GENOMIC DNA]</scope>
    <source>
        <strain evidence="10">KCTC 52168</strain>
    </source>
</reference>
<evidence type="ECO:0000256" key="7">
    <source>
        <dbReference type="SAM" id="Phobius"/>
    </source>
</evidence>
<dbReference type="PANTHER" id="PTHR30625">
    <property type="entry name" value="PROTEIN TOLQ"/>
    <property type="match status" value="1"/>
</dbReference>
<dbReference type="Pfam" id="PF01618">
    <property type="entry name" value="MotA_ExbB"/>
    <property type="match status" value="1"/>
</dbReference>
<evidence type="ECO:0000256" key="2">
    <source>
        <dbReference type="ARBA" id="ARBA00022475"/>
    </source>
</evidence>
<feature type="domain" description="MotA/TolQ/ExbB proton channel" evidence="8">
    <location>
        <begin position="67"/>
        <end position="188"/>
    </location>
</feature>
<dbReference type="InterPro" id="IPR050790">
    <property type="entry name" value="ExbB/TolQ_transport"/>
</dbReference>
<dbReference type="Proteomes" id="UP001595556">
    <property type="component" value="Unassembled WGS sequence"/>
</dbReference>
<feature type="transmembrane region" description="Helical" evidence="7">
    <location>
        <begin position="6"/>
        <end position="27"/>
    </location>
</feature>
<evidence type="ECO:0000313" key="10">
    <source>
        <dbReference type="Proteomes" id="UP001595556"/>
    </source>
</evidence>
<keyword evidence="2" id="KW-1003">Cell membrane</keyword>
<comment type="subcellular location">
    <subcellularLocation>
        <location evidence="1">Cell membrane</location>
        <topology evidence="1">Multi-pass membrane protein</topology>
    </subcellularLocation>
    <subcellularLocation>
        <location evidence="6">Membrane</location>
        <topology evidence="6">Multi-pass membrane protein</topology>
    </subcellularLocation>
</comment>
<keyword evidence="3 7" id="KW-0812">Transmembrane</keyword>
<keyword evidence="10" id="KW-1185">Reference proteome</keyword>
<evidence type="ECO:0000256" key="4">
    <source>
        <dbReference type="ARBA" id="ARBA00022989"/>
    </source>
</evidence>
<evidence type="ECO:0000256" key="3">
    <source>
        <dbReference type="ARBA" id="ARBA00022692"/>
    </source>
</evidence>
<gene>
    <name evidence="9" type="ORF">ACFOEN_00545</name>
</gene>
<keyword evidence="4 7" id="KW-1133">Transmembrane helix</keyword>
<dbReference type="RefSeq" id="WP_377300410.1">
    <property type="nucleotide sequence ID" value="NZ_CP180191.1"/>
</dbReference>
<protein>
    <submittedName>
        <fullName evidence="9">MotA/TolQ/ExbB proton channel family protein</fullName>
    </submittedName>
</protein>
<name>A0ABV7H0N8_9BURK</name>
<evidence type="ECO:0000259" key="8">
    <source>
        <dbReference type="Pfam" id="PF01618"/>
    </source>
</evidence>
<comment type="caution">
    <text evidence="9">The sequence shown here is derived from an EMBL/GenBank/DDBJ whole genome shotgun (WGS) entry which is preliminary data.</text>
</comment>
<evidence type="ECO:0000313" key="9">
    <source>
        <dbReference type="EMBL" id="MFC3146123.1"/>
    </source>
</evidence>
<evidence type="ECO:0000256" key="1">
    <source>
        <dbReference type="ARBA" id="ARBA00004651"/>
    </source>
</evidence>
<keyword evidence="5 7" id="KW-0472">Membrane</keyword>
<dbReference type="InterPro" id="IPR002898">
    <property type="entry name" value="MotA_ExbB_proton_chnl"/>
</dbReference>
<feature type="transmembrane region" description="Helical" evidence="7">
    <location>
        <begin position="150"/>
        <end position="171"/>
    </location>
</feature>
<keyword evidence="6" id="KW-0653">Protein transport</keyword>
<feature type="transmembrane region" description="Helical" evidence="7">
    <location>
        <begin position="106"/>
        <end position="130"/>
    </location>
</feature>
<accession>A0ABV7H0N8</accession>